<dbReference type="Pfam" id="PF13302">
    <property type="entry name" value="Acetyltransf_3"/>
    <property type="match status" value="1"/>
</dbReference>
<keyword evidence="3" id="KW-1185">Reference proteome</keyword>
<protein>
    <submittedName>
        <fullName evidence="2">Putative ribosomal N-acetyltransferase YdaF</fullName>
        <ecNumber evidence="2">2.3.1.-</ecNumber>
    </submittedName>
</protein>
<dbReference type="PANTHER" id="PTHR43792">
    <property type="entry name" value="GNAT FAMILY, PUTATIVE (AFU_ORTHOLOGUE AFUA_3G00765)-RELATED-RELATED"/>
    <property type="match status" value="1"/>
</dbReference>
<evidence type="ECO:0000259" key="1">
    <source>
        <dbReference type="PROSITE" id="PS51186"/>
    </source>
</evidence>
<gene>
    <name evidence="2" type="primary">ydaF_2</name>
    <name evidence="2" type="ORF">CLOACE_19360</name>
</gene>
<name>A0A1E8EWS2_9CLOT</name>
<dbReference type="PROSITE" id="PS51186">
    <property type="entry name" value="GNAT"/>
    <property type="match status" value="1"/>
</dbReference>
<dbReference type="InterPro" id="IPR016181">
    <property type="entry name" value="Acyl_CoA_acyltransferase"/>
</dbReference>
<evidence type="ECO:0000313" key="3">
    <source>
        <dbReference type="Proteomes" id="UP000175744"/>
    </source>
</evidence>
<dbReference type="EMBL" id="LZFO01000034">
    <property type="protein sequence ID" value="OFI05062.1"/>
    <property type="molecule type" value="Genomic_DNA"/>
</dbReference>
<dbReference type="InterPro" id="IPR051531">
    <property type="entry name" value="N-acetyltransferase"/>
</dbReference>
<keyword evidence="2" id="KW-0012">Acyltransferase</keyword>
<reference evidence="2 3" key="1">
    <citation type="submission" date="2016-06" db="EMBL/GenBank/DDBJ databases">
        <title>Genome sequence of Clostridium acetireducens DSM 10703.</title>
        <authorList>
            <person name="Poehlein A."/>
            <person name="Fluechter S."/>
            <person name="Duerre P."/>
            <person name="Daniel R."/>
        </authorList>
    </citation>
    <scope>NUCLEOTIDE SEQUENCE [LARGE SCALE GENOMIC DNA]</scope>
    <source>
        <strain evidence="2 3">DSM 10703</strain>
    </source>
</reference>
<dbReference type="InterPro" id="IPR000182">
    <property type="entry name" value="GNAT_dom"/>
</dbReference>
<evidence type="ECO:0000313" key="2">
    <source>
        <dbReference type="EMBL" id="OFI05062.1"/>
    </source>
</evidence>
<dbReference type="STRING" id="1121290.CLAOCE_19360"/>
<keyword evidence="2" id="KW-0808">Transferase</keyword>
<sequence>MIDEKEFPVIETKRLVLDRITTENQYTLFKYWSDEIVTKYMNIVPIKTIDEVKSMISFFNELFYKNEAVRWGIFRKEDNLLIGTCGFNSGLQEDSFIGRIGCDLYHEFWGKGFMKEALQNLIDYGFENFGVTRIEAYAMKENVNSERLLNKLGFTREGLLREHGIYKGELHDEYIFSVLKKEWK</sequence>
<dbReference type="GO" id="GO:0008999">
    <property type="term" value="F:protein-N-terminal-alanine acetyltransferase activity"/>
    <property type="evidence" value="ECO:0007669"/>
    <property type="project" value="TreeGrafter"/>
</dbReference>
<dbReference type="SUPFAM" id="SSF55729">
    <property type="entry name" value="Acyl-CoA N-acyltransferases (Nat)"/>
    <property type="match status" value="1"/>
</dbReference>
<dbReference type="Gene3D" id="3.40.630.30">
    <property type="match status" value="1"/>
</dbReference>
<accession>A0A1E8EWS2</accession>
<dbReference type="GO" id="GO:0005737">
    <property type="term" value="C:cytoplasm"/>
    <property type="evidence" value="ECO:0007669"/>
    <property type="project" value="TreeGrafter"/>
</dbReference>
<comment type="caution">
    <text evidence="2">The sequence shown here is derived from an EMBL/GenBank/DDBJ whole genome shotgun (WGS) entry which is preliminary data.</text>
</comment>
<feature type="domain" description="N-acetyltransferase" evidence="1">
    <location>
        <begin position="41"/>
        <end position="172"/>
    </location>
</feature>
<dbReference type="RefSeq" id="WP_070110902.1">
    <property type="nucleotide sequence ID" value="NZ_LZFO01000034.1"/>
</dbReference>
<dbReference type="PANTHER" id="PTHR43792:SF9">
    <property type="entry name" value="RIBOSOMAL-PROTEIN-ALANINE ACETYLTRANSFERASE"/>
    <property type="match status" value="1"/>
</dbReference>
<dbReference type="Proteomes" id="UP000175744">
    <property type="component" value="Unassembled WGS sequence"/>
</dbReference>
<organism evidence="2 3">
    <name type="scientific">Clostridium acetireducens DSM 10703</name>
    <dbReference type="NCBI Taxonomy" id="1121290"/>
    <lineage>
        <taxon>Bacteria</taxon>
        <taxon>Bacillati</taxon>
        <taxon>Bacillota</taxon>
        <taxon>Clostridia</taxon>
        <taxon>Eubacteriales</taxon>
        <taxon>Clostridiaceae</taxon>
        <taxon>Clostridium</taxon>
    </lineage>
</organism>
<dbReference type="AlphaFoldDB" id="A0A1E8EWS2"/>
<proteinExistence type="predicted"/>
<dbReference type="EC" id="2.3.1.-" evidence="2"/>